<feature type="compositionally biased region" description="Basic residues" evidence="1">
    <location>
        <begin position="534"/>
        <end position="552"/>
    </location>
</feature>
<feature type="compositionally biased region" description="Low complexity" evidence="1">
    <location>
        <begin position="690"/>
        <end position="705"/>
    </location>
</feature>
<dbReference type="EnsemblPlants" id="AUR62033816-RA">
    <property type="protein sequence ID" value="AUR62033816-RA:cds"/>
    <property type="gene ID" value="AUR62033816"/>
</dbReference>
<evidence type="ECO:0000256" key="1">
    <source>
        <dbReference type="SAM" id="MobiDB-lite"/>
    </source>
</evidence>
<reference evidence="2" key="2">
    <citation type="submission" date="2021-03" db="UniProtKB">
        <authorList>
            <consortium name="EnsemblPlants"/>
        </authorList>
    </citation>
    <scope>IDENTIFICATION</scope>
</reference>
<dbReference type="AlphaFoldDB" id="A0A803MRB5"/>
<feature type="region of interest" description="Disordered" evidence="1">
    <location>
        <begin position="682"/>
        <end position="717"/>
    </location>
</feature>
<accession>A0A803MRB5</accession>
<evidence type="ECO:0000313" key="3">
    <source>
        <dbReference type="Proteomes" id="UP000596660"/>
    </source>
</evidence>
<sequence>MANLNRWIVYQMGVYLNEPLENYITNIDWNKAVVGRFFGPNPPSRTMVQQMVDTQWLSREALLEQHTFVLDGRIGDVRRCNRFTVPANVNFDMTRLYEGVLTFCKKWGCVGHYKEICICSDYVAARHVHSRMEAFESQDGTISIEACEMGEQTFIQTNRELLEQEITVEGSYCKLSNVLLDLTKFSMLVMSSKTSCTDHHSSSETNPTTPESYHNPQSTRFDEENRAAIPRDDPYAPFTAKHSRIKFGGGFRISADLEEIFLSDCSGTEELVLPPVVCSPTAAATPALFENLSLNDNSEGLLPSNMQANVHSQQQQMEFDTLSHKRRSHAPFHRCHSYNQDPFFGYQGWTWSQKRRKIKVLNFQSKGGFTMPSSSLCQPPLAKSNSDVSTAAHMSLNGCSSASLQRSSSGFVGSAGRKRKGKEPTGACYRKLLKLSEDRFVSKAFRNDRIGGIKKVITVYVGSVETPSECVVAARNLTESLKNKPNMHYSLSPPMKNNQSFDVGTSDMPDVSPPRINETLIDNWERIEEEANRCKTHKKKGKGGRGNPKPRVKLPDQRSLLTNEPLTLADTTTFSNAPLLEKTTLNLTSSDNTALIVHKIPKTTAARKGLLNTPYEKEAQVITEEEFNRRFEHGETLRPEMNADIRDEDLDIYFERGGVSDEEEQEFGEIIDNYDAYASDKKQKTIAAASISSSQPEPVSQPSQSKPRNNNKGKEKM</sequence>
<feature type="region of interest" description="Disordered" evidence="1">
    <location>
        <begin position="534"/>
        <end position="555"/>
    </location>
</feature>
<name>A0A803MRB5_CHEQI</name>
<feature type="region of interest" description="Disordered" evidence="1">
    <location>
        <begin position="195"/>
        <end position="224"/>
    </location>
</feature>
<proteinExistence type="predicted"/>
<feature type="compositionally biased region" description="Low complexity" evidence="1">
    <location>
        <begin position="203"/>
        <end position="212"/>
    </location>
</feature>
<dbReference type="Gramene" id="AUR62033816-RA">
    <property type="protein sequence ID" value="AUR62033816-RA:cds"/>
    <property type="gene ID" value="AUR62033816"/>
</dbReference>
<protein>
    <submittedName>
        <fullName evidence="2">Uncharacterized protein</fullName>
    </submittedName>
</protein>
<keyword evidence="3" id="KW-1185">Reference proteome</keyword>
<evidence type="ECO:0000313" key="2">
    <source>
        <dbReference type="EnsemblPlants" id="AUR62033816-RA:cds"/>
    </source>
</evidence>
<dbReference type="Proteomes" id="UP000596660">
    <property type="component" value="Unplaced"/>
</dbReference>
<reference evidence="2" key="1">
    <citation type="journal article" date="2017" name="Nature">
        <title>The genome of Chenopodium quinoa.</title>
        <authorList>
            <person name="Jarvis D.E."/>
            <person name="Ho Y.S."/>
            <person name="Lightfoot D.J."/>
            <person name="Schmoeckel S.M."/>
            <person name="Li B."/>
            <person name="Borm T.J.A."/>
            <person name="Ohyanagi H."/>
            <person name="Mineta K."/>
            <person name="Michell C.T."/>
            <person name="Saber N."/>
            <person name="Kharbatia N.M."/>
            <person name="Rupper R.R."/>
            <person name="Sharp A.R."/>
            <person name="Dally N."/>
            <person name="Boughton B.A."/>
            <person name="Woo Y.H."/>
            <person name="Gao G."/>
            <person name="Schijlen E.G.W.M."/>
            <person name="Guo X."/>
            <person name="Momin A.A."/>
            <person name="Negrao S."/>
            <person name="Al-Babili S."/>
            <person name="Gehring C."/>
            <person name="Roessner U."/>
            <person name="Jung C."/>
            <person name="Murphy K."/>
            <person name="Arold S.T."/>
            <person name="Gojobori T."/>
            <person name="van der Linden C.G."/>
            <person name="van Loo E.N."/>
            <person name="Jellen E.N."/>
            <person name="Maughan P.J."/>
            <person name="Tester M."/>
        </authorList>
    </citation>
    <scope>NUCLEOTIDE SEQUENCE [LARGE SCALE GENOMIC DNA]</scope>
    <source>
        <strain evidence="2">cv. PI 614886</strain>
    </source>
</reference>
<organism evidence="2 3">
    <name type="scientific">Chenopodium quinoa</name>
    <name type="common">Quinoa</name>
    <dbReference type="NCBI Taxonomy" id="63459"/>
    <lineage>
        <taxon>Eukaryota</taxon>
        <taxon>Viridiplantae</taxon>
        <taxon>Streptophyta</taxon>
        <taxon>Embryophyta</taxon>
        <taxon>Tracheophyta</taxon>
        <taxon>Spermatophyta</taxon>
        <taxon>Magnoliopsida</taxon>
        <taxon>eudicotyledons</taxon>
        <taxon>Gunneridae</taxon>
        <taxon>Pentapetalae</taxon>
        <taxon>Caryophyllales</taxon>
        <taxon>Chenopodiaceae</taxon>
        <taxon>Chenopodioideae</taxon>
        <taxon>Atripliceae</taxon>
        <taxon>Chenopodium</taxon>
    </lineage>
</organism>